<keyword evidence="1" id="KW-0862">Zinc</keyword>
<keyword evidence="1" id="KW-0863">Zinc-finger</keyword>
<dbReference type="PANTHER" id="PTHR31150">
    <property type="entry name" value="EXPRESSED PROTEIN"/>
    <property type="match status" value="1"/>
</dbReference>
<evidence type="ECO:0000259" key="3">
    <source>
        <dbReference type="PROSITE" id="PS50089"/>
    </source>
</evidence>
<organism evidence="4 5">
    <name type="scientific">Camelina sativa</name>
    <name type="common">False flax</name>
    <name type="synonym">Myagrum sativum</name>
    <dbReference type="NCBI Taxonomy" id="90675"/>
    <lineage>
        <taxon>Eukaryota</taxon>
        <taxon>Viridiplantae</taxon>
        <taxon>Streptophyta</taxon>
        <taxon>Embryophyta</taxon>
        <taxon>Tracheophyta</taxon>
        <taxon>Spermatophyta</taxon>
        <taxon>Magnoliopsida</taxon>
        <taxon>eudicotyledons</taxon>
        <taxon>Gunneridae</taxon>
        <taxon>Pentapetalae</taxon>
        <taxon>rosids</taxon>
        <taxon>malvids</taxon>
        <taxon>Brassicales</taxon>
        <taxon>Brassicaceae</taxon>
        <taxon>Camelineae</taxon>
        <taxon>Camelina</taxon>
    </lineage>
</organism>
<name>A0ABM0XB41_CAMSA</name>
<gene>
    <name evidence="5" type="primary">LOC104761869</name>
</gene>
<evidence type="ECO:0000313" key="4">
    <source>
        <dbReference type="Proteomes" id="UP000694864"/>
    </source>
</evidence>
<dbReference type="RefSeq" id="XP_010483329.1">
    <property type="nucleotide sequence ID" value="XM_010485027.1"/>
</dbReference>
<dbReference type="PANTHER" id="PTHR31150:SF6">
    <property type="entry name" value="ZINC ION BINDING PROTEIN"/>
    <property type="match status" value="1"/>
</dbReference>
<protein>
    <submittedName>
        <fullName evidence="5">Uncharacterized protein LOC104761869</fullName>
    </submittedName>
</protein>
<sequence>MGSKEKVDNEKTLDKSKDMLSQLQQRVDKISSELQTSGSSAETSPDVQNVYNEIKQLLKTTTKPLQVPSQASPHIRDDLDTVFAAEEVGHSCDLCQRDLATDPERPNLSLRSLQEACVLSCGHVYHFKCLKGTTLDIDNHSKDPSCVFCISCSS</sequence>
<accession>A0ABM0XB41</accession>
<keyword evidence="1" id="KW-0479">Metal-binding</keyword>
<feature type="domain" description="RING-type" evidence="3">
    <location>
        <begin position="92"/>
        <end position="149"/>
    </location>
</feature>
<dbReference type="Proteomes" id="UP000694864">
    <property type="component" value="Chromosome 18"/>
</dbReference>
<evidence type="ECO:0000313" key="5">
    <source>
        <dbReference type="RefSeq" id="XP_010483329.1"/>
    </source>
</evidence>
<dbReference type="PROSITE" id="PS50089">
    <property type="entry name" value="ZF_RING_2"/>
    <property type="match status" value="1"/>
</dbReference>
<dbReference type="InterPro" id="IPR001841">
    <property type="entry name" value="Znf_RING"/>
</dbReference>
<reference evidence="4" key="1">
    <citation type="journal article" date="2014" name="Nat. Commun.">
        <title>The emerging biofuel crop Camelina sativa retains a highly undifferentiated hexaploid genome structure.</title>
        <authorList>
            <person name="Kagale S."/>
            <person name="Koh C."/>
            <person name="Nixon J."/>
            <person name="Bollina V."/>
            <person name="Clarke W.E."/>
            <person name="Tuteja R."/>
            <person name="Spillane C."/>
            <person name="Robinson S.J."/>
            <person name="Links M.G."/>
            <person name="Clarke C."/>
            <person name="Higgins E.E."/>
            <person name="Huebert T."/>
            <person name="Sharpe A.G."/>
            <person name="Parkin I.A."/>
        </authorList>
    </citation>
    <scope>NUCLEOTIDE SEQUENCE [LARGE SCALE GENOMIC DNA]</scope>
    <source>
        <strain evidence="4">cv. DH55</strain>
    </source>
</reference>
<reference evidence="5" key="2">
    <citation type="submission" date="2025-08" db="UniProtKB">
        <authorList>
            <consortium name="RefSeq"/>
        </authorList>
    </citation>
    <scope>IDENTIFICATION</scope>
    <source>
        <tissue evidence="5">Leaf</tissue>
    </source>
</reference>
<keyword evidence="4" id="KW-1185">Reference proteome</keyword>
<dbReference type="GeneID" id="104761869"/>
<proteinExistence type="predicted"/>
<evidence type="ECO:0000256" key="2">
    <source>
        <dbReference type="SAM" id="MobiDB-lite"/>
    </source>
</evidence>
<evidence type="ECO:0000256" key="1">
    <source>
        <dbReference type="PROSITE-ProRule" id="PRU00175"/>
    </source>
</evidence>
<feature type="compositionally biased region" description="Polar residues" evidence="2">
    <location>
        <begin position="32"/>
        <end position="46"/>
    </location>
</feature>
<feature type="region of interest" description="Disordered" evidence="2">
    <location>
        <begin position="27"/>
        <end position="46"/>
    </location>
</feature>